<evidence type="ECO:0000313" key="3">
    <source>
        <dbReference type="Proteomes" id="UP001501009"/>
    </source>
</evidence>
<reference evidence="3" key="1">
    <citation type="journal article" date="2019" name="Int. J. Syst. Evol. Microbiol.">
        <title>The Global Catalogue of Microorganisms (GCM) 10K type strain sequencing project: providing services to taxonomists for standard genome sequencing and annotation.</title>
        <authorList>
            <consortium name="The Broad Institute Genomics Platform"/>
            <consortium name="The Broad Institute Genome Sequencing Center for Infectious Disease"/>
            <person name="Wu L."/>
            <person name="Ma J."/>
        </authorList>
    </citation>
    <scope>NUCLEOTIDE SEQUENCE [LARGE SCALE GENOMIC DNA]</scope>
    <source>
        <strain evidence="3">JCM 17138</strain>
    </source>
</reference>
<evidence type="ECO:0000313" key="2">
    <source>
        <dbReference type="EMBL" id="GAA3800834.1"/>
    </source>
</evidence>
<comment type="caution">
    <text evidence="2">The sequence shown here is derived from an EMBL/GenBank/DDBJ whole genome shotgun (WGS) entry which is preliminary data.</text>
</comment>
<proteinExistence type="predicted"/>
<sequence length="139" mass="14910">MRRQCCRPTSVRPWDRPPPDSLVASLSRGGRRRLGTLVPDATNEARAQCLDLLCEAYGLPAPRLGAGGRVSPQPATAFGTLAALCRQLDQDLGGYMSPGHTRLAAVVALVLDTAPRSGELVAMRLSHLRPGAVYVDRRP</sequence>
<name>A0ABP7HP46_9ACTN</name>
<dbReference type="Proteomes" id="UP001501009">
    <property type="component" value="Unassembled WGS sequence"/>
</dbReference>
<dbReference type="EMBL" id="BAABDE010000017">
    <property type="protein sequence ID" value="GAA3800834.1"/>
    <property type="molecule type" value="Genomic_DNA"/>
</dbReference>
<protein>
    <recommendedName>
        <fullName evidence="4">Tyr recombinase domain-containing protein</fullName>
    </recommendedName>
</protein>
<evidence type="ECO:0008006" key="4">
    <source>
        <dbReference type="Google" id="ProtNLM"/>
    </source>
</evidence>
<evidence type="ECO:0000256" key="1">
    <source>
        <dbReference type="SAM" id="MobiDB-lite"/>
    </source>
</evidence>
<gene>
    <name evidence="2" type="ORF">GCM10022403_038880</name>
</gene>
<accession>A0ABP7HP46</accession>
<feature type="region of interest" description="Disordered" evidence="1">
    <location>
        <begin position="1"/>
        <end position="26"/>
    </location>
</feature>
<organism evidence="2 3">
    <name type="scientific">Streptomyces coacervatus</name>
    <dbReference type="NCBI Taxonomy" id="647381"/>
    <lineage>
        <taxon>Bacteria</taxon>
        <taxon>Bacillati</taxon>
        <taxon>Actinomycetota</taxon>
        <taxon>Actinomycetes</taxon>
        <taxon>Kitasatosporales</taxon>
        <taxon>Streptomycetaceae</taxon>
        <taxon>Streptomyces</taxon>
    </lineage>
</organism>
<keyword evidence="3" id="KW-1185">Reference proteome</keyword>